<keyword evidence="4" id="KW-1185">Reference proteome</keyword>
<dbReference type="InterPro" id="IPR014239">
    <property type="entry name" value="YpeB_PepSY1-2"/>
</dbReference>
<organism evidence="3 4">
    <name type="scientific">Salsuginibacillus halophilus</name>
    <dbReference type="NCBI Taxonomy" id="517424"/>
    <lineage>
        <taxon>Bacteria</taxon>
        <taxon>Bacillati</taxon>
        <taxon>Bacillota</taxon>
        <taxon>Bacilli</taxon>
        <taxon>Bacillales</taxon>
        <taxon>Bacillaceae</taxon>
        <taxon>Salsuginibacillus</taxon>
    </lineage>
</organism>
<comment type="caution">
    <text evidence="3">The sequence shown here is derived from an EMBL/GenBank/DDBJ whole genome shotgun (WGS) entry which is preliminary data.</text>
</comment>
<feature type="domain" description="Sporulation protein YpeB PepSY1 and PepSY2" evidence="1">
    <location>
        <begin position="181"/>
        <end position="370"/>
    </location>
</feature>
<dbReference type="NCBIfam" id="TIGR02889">
    <property type="entry name" value="spore_YpeB"/>
    <property type="match status" value="1"/>
</dbReference>
<evidence type="ECO:0000313" key="4">
    <source>
        <dbReference type="Proteomes" id="UP000242310"/>
    </source>
</evidence>
<dbReference type="Pfam" id="PF20769">
    <property type="entry name" value="YPEB_N"/>
    <property type="match status" value="1"/>
</dbReference>
<dbReference type="InterPro" id="IPR048402">
    <property type="entry name" value="YpeB_N"/>
</dbReference>
<accession>A0A2P8HWC1</accession>
<protein>
    <submittedName>
        <fullName evidence="3">Spore germination protein</fullName>
    </submittedName>
</protein>
<dbReference type="GO" id="GO:0009847">
    <property type="term" value="P:spore germination"/>
    <property type="evidence" value="ECO:0007669"/>
    <property type="project" value="InterPro"/>
</dbReference>
<dbReference type="EMBL" id="PYAV01000003">
    <property type="protein sequence ID" value="PSL50474.1"/>
    <property type="molecule type" value="Genomic_DNA"/>
</dbReference>
<dbReference type="AlphaFoldDB" id="A0A2P8HWC1"/>
<dbReference type="Proteomes" id="UP000242310">
    <property type="component" value="Unassembled WGS sequence"/>
</dbReference>
<proteinExistence type="predicted"/>
<dbReference type="RefSeq" id="WP_181315232.1">
    <property type="nucleotide sequence ID" value="NZ_PYAV01000003.1"/>
</dbReference>
<feature type="domain" description="Sporulation protein YpeB N-terminal" evidence="2">
    <location>
        <begin position="28"/>
        <end position="162"/>
    </location>
</feature>
<sequence>MGKNAAIGVLAVLLAFAGVWLYQTHEAKESFALQQENSYQRAFHDFVYHIDQLEGELGAALAKNGAESRSGSLAEVWRLSQQAHAEVGQLPKGALPLQETDRFLNELGSFSYESAIQSREDGPMESEEEQALENFYAQAGELKEGMRHLQAEAMQQEISWVDVEAQAVNGGPEAESPLMVNFERVNHDVKGFSENEGAASGPFGSNEEDALADVLDGKEEISQNEAKQKALNFLDINDRAEVTIESLGDGAAYPGYQLEIQDPESSSVYMMDVTKQGGLPLWFMREKASGAHEETISLYEASEKAAAFIDERVEKEIALVDSKQYNHTGAFQFVPVIDGVRMYPFDLLVEVSLADGKVNGYQAIEFLAHEDASFETEPEISEEEAAEGMHKDIDVQESHIAVVEDKQDELVLTYEFIGTKGDDSFRIFMNAETGAEERVDKLPEAEPVYGASAN</sequence>
<name>A0A2P8HWC1_9BACI</name>
<dbReference type="Pfam" id="PF14620">
    <property type="entry name" value="YPEB_PepSY1-2"/>
    <property type="match status" value="1"/>
</dbReference>
<gene>
    <name evidence="3" type="ORF">B0H94_10386</name>
</gene>
<evidence type="ECO:0000259" key="2">
    <source>
        <dbReference type="Pfam" id="PF20769"/>
    </source>
</evidence>
<evidence type="ECO:0000313" key="3">
    <source>
        <dbReference type="EMBL" id="PSL50474.1"/>
    </source>
</evidence>
<evidence type="ECO:0000259" key="1">
    <source>
        <dbReference type="Pfam" id="PF14620"/>
    </source>
</evidence>
<reference evidence="3 4" key="1">
    <citation type="submission" date="2018-03" db="EMBL/GenBank/DDBJ databases">
        <title>Genomic Encyclopedia of Type Strains, Phase III (KMG-III): the genomes of soil and plant-associated and newly described type strains.</title>
        <authorList>
            <person name="Whitman W."/>
        </authorList>
    </citation>
    <scope>NUCLEOTIDE SEQUENCE [LARGE SCALE GENOMIC DNA]</scope>
    <source>
        <strain evidence="3 4">CGMCC 1.07653</strain>
    </source>
</reference>